<evidence type="ECO:0000313" key="2">
    <source>
        <dbReference type="Proteomes" id="UP000430345"/>
    </source>
</evidence>
<proteinExistence type="predicted"/>
<dbReference type="Pfam" id="PF01633">
    <property type="entry name" value="Choline_kinase"/>
    <property type="match status" value="1"/>
</dbReference>
<dbReference type="InterPro" id="IPR047175">
    <property type="entry name" value="CotS-like"/>
</dbReference>
<gene>
    <name evidence="1" type="ORF">GBZ86_04430</name>
</gene>
<accession>A0A6I1MJ94</accession>
<dbReference type="PANTHER" id="PTHR39179:SF1">
    <property type="entry name" value="SPORE COAT PROTEIN I"/>
    <property type="match status" value="1"/>
</dbReference>
<dbReference type="GO" id="GO:0042601">
    <property type="term" value="C:endospore-forming forespore"/>
    <property type="evidence" value="ECO:0007669"/>
    <property type="project" value="TreeGrafter"/>
</dbReference>
<comment type="caution">
    <text evidence="1">The sequence shown here is derived from an EMBL/GenBank/DDBJ whole genome shotgun (WGS) entry which is preliminary data.</text>
</comment>
<dbReference type="InterPro" id="IPR014255">
    <property type="entry name" value="Spore_coat_CotS"/>
</dbReference>
<keyword evidence="1" id="KW-0167">Capsid protein</keyword>
<organism evidence="1 2">
    <name type="scientific">Clostridium tarantellae</name>
    <dbReference type="NCBI Taxonomy" id="39493"/>
    <lineage>
        <taxon>Bacteria</taxon>
        <taxon>Bacillati</taxon>
        <taxon>Bacillota</taxon>
        <taxon>Clostridia</taxon>
        <taxon>Eubacteriales</taxon>
        <taxon>Clostridiaceae</taxon>
        <taxon>Clostridium</taxon>
    </lineage>
</organism>
<dbReference type="Gene3D" id="3.30.200.20">
    <property type="entry name" value="Phosphorylase Kinase, domain 1"/>
    <property type="match status" value="1"/>
</dbReference>
<evidence type="ECO:0000313" key="1">
    <source>
        <dbReference type="EMBL" id="MPQ43004.1"/>
    </source>
</evidence>
<dbReference type="EMBL" id="WHJC01000033">
    <property type="protein sequence ID" value="MPQ43004.1"/>
    <property type="molecule type" value="Genomic_DNA"/>
</dbReference>
<keyword evidence="2" id="KW-1185">Reference proteome</keyword>
<dbReference type="Proteomes" id="UP000430345">
    <property type="component" value="Unassembled WGS sequence"/>
</dbReference>
<dbReference type="InterPro" id="IPR011009">
    <property type="entry name" value="Kinase-like_dom_sf"/>
</dbReference>
<reference evidence="1 2" key="1">
    <citation type="submission" date="2019-10" db="EMBL/GenBank/DDBJ databases">
        <title>The Genome Sequence of Clostridium tarantellae Isolated from Fish Brain.</title>
        <authorList>
            <person name="Bano L."/>
            <person name="Kiel M."/>
            <person name="Sales G."/>
            <person name="Doxey A.C."/>
            <person name="Mansfield M.J."/>
            <person name="Schiavone M."/>
            <person name="Rossetto O."/>
            <person name="Pirazzini M."/>
            <person name="Dobrindt U."/>
            <person name="Montecucco C."/>
        </authorList>
    </citation>
    <scope>NUCLEOTIDE SEQUENCE [LARGE SCALE GENOMIC DNA]</scope>
    <source>
        <strain evidence="1 2">DSM 3997</strain>
    </source>
</reference>
<keyword evidence="1" id="KW-0946">Virion</keyword>
<dbReference type="AlphaFoldDB" id="A0A6I1MJ94"/>
<dbReference type="PANTHER" id="PTHR39179">
    <property type="entry name" value="SPORE COAT PROTEIN I"/>
    <property type="match status" value="1"/>
</dbReference>
<name>A0A6I1MJ94_9CLOT</name>
<dbReference type="RefSeq" id="WP_152888132.1">
    <property type="nucleotide sequence ID" value="NZ_WHJC01000033.1"/>
</dbReference>
<dbReference type="SUPFAM" id="SSF56112">
    <property type="entry name" value="Protein kinase-like (PK-like)"/>
    <property type="match status" value="1"/>
</dbReference>
<dbReference type="Gene3D" id="3.90.1200.10">
    <property type="match status" value="1"/>
</dbReference>
<dbReference type="OrthoDB" id="9771902at2"/>
<dbReference type="NCBIfam" id="TIGR02906">
    <property type="entry name" value="spore_CotS"/>
    <property type="match status" value="1"/>
</dbReference>
<sequence>MIKSKYSDEKYLCKYDLTLEFFDNLGVEVIDLWPVRNIYLLNTKQGKKILKIIDYDEERLNFICKSLSYISKNYKNILHINILPNKLNYIDWKGNKYILLDLIDGLEFNIANPIDLKIAVEGIAKMHKASMGILSVLNEKEKDSNCNLFNLKEEFQKNIDCLNKFKLQVKEYVYKNEFDKLFLKRVDNIIDEIKDCIKLLEDSEYFSLCKNKQYIVICHNDLAYHNILINDEQANFIDFDYCKVDLRVKDLANFIIKCIKKFGFSLDIYNNIIDIYGDVFSISKEELEILYILIKFPKDFCCICKEYYQKEKNWSYESFLSKFQNKLFKEEERHMLVAELKEKYDK</sequence>
<protein>
    <submittedName>
        <fullName evidence="1">CotS family spore coat protein</fullName>
    </submittedName>
</protein>